<evidence type="ECO:0000256" key="6">
    <source>
        <dbReference type="SAM" id="Phobius"/>
    </source>
</evidence>
<dbReference type="EMBL" id="JAOANI010000032">
    <property type="protein sequence ID" value="MCT7361102.1"/>
    <property type="molecule type" value="Genomic_DNA"/>
</dbReference>
<keyword evidence="4 6" id="KW-1133">Transmembrane helix</keyword>
<dbReference type="SUPFAM" id="SSF140478">
    <property type="entry name" value="LemA-like"/>
    <property type="match status" value="1"/>
</dbReference>
<evidence type="ECO:0000313" key="8">
    <source>
        <dbReference type="Proteomes" id="UP001147830"/>
    </source>
</evidence>
<keyword evidence="5 6" id="KW-0472">Membrane</keyword>
<name>A0A9X2WIL6_9GAMM</name>
<accession>A0A9X2WIL6</accession>
<dbReference type="GO" id="GO:0016020">
    <property type="term" value="C:membrane"/>
    <property type="evidence" value="ECO:0007669"/>
    <property type="project" value="UniProtKB-SubCell"/>
</dbReference>
<evidence type="ECO:0000256" key="5">
    <source>
        <dbReference type="ARBA" id="ARBA00023136"/>
    </source>
</evidence>
<comment type="subcellular location">
    <subcellularLocation>
        <location evidence="1">Membrane</location>
        <topology evidence="1">Single-pass membrane protein</topology>
    </subcellularLocation>
</comment>
<reference evidence="7" key="1">
    <citation type="journal article" date="2022" name="Front. Microbiol.">
        <title>Genome-based taxonomic rearrangement of Oceanobacter-related bacteria including the description of Thalassolituus hydrocarbonoclasticus sp. nov. and Thalassolituus pacificus sp. nov. and emended description of the genus Thalassolituus.</title>
        <authorList>
            <person name="Dong C."/>
            <person name="Wei L."/>
            <person name="Wang J."/>
            <person name="Lai Q."/>
            <person name="Huang Z."/>
            <person name="Shao Z."/>
        </authorList>
    </citation>
    <scope>NUCLEOTIDE SEQUENCE</scope>
    <source>
        <strain evidence="7">59MF3M-4</strain>
    </source>
</reference>
<dbReference type="InterPro" id="IPR023353">
    <property type="entry name" value="LemA-like_dom_sf"/>
</dbReference>
<sequence>MNDLFFLLVPVLLLIAVVIIYNGIVGKFNAVDRAWASVLTQERQKNKIIPHVEKLVEDYKLHESSVLADVTRLRNSIAELANPSSATPDTAKLAQAEKYTASLLQGLKVAVEAYPELKASDLYLKLMAEISEQQEQIGAALRIFNRNVEEFNNAIQMFPGSLVNSLLNHKQPLQSFTDSEAQAGFDYKPNL</sequence>
<dbReference type="Pfam" id="PF04011">
    <property type="entry name" value="LemA"/>
    <property type="match status" value="1"/>
</dbReference>
<reference evidence="7" key="2">
    <citation type="submission" date="2022-08" db="EMBL/GenBank/DDBJ databases">
        <authorList>
            <person name="Dong C."/>
        </authorList>
    </citation>
    <scope>NUCLEOTIDE SEQUENCE</scope>
    <source>
        <strain evidence="7">59MF3M-4</strain>
    </source>
</reference>
<comment type="caution">
    <text evidence="7">The sequence shown here is derived from an EMBL/GenBank/DDBJ whole genome shotgun (WGS) entry which is preliminary data.</text>
</comment>
<feature type="transmembrane region" description="Helical" evidence="6">
    <location>
        <begin position="6"/>
        <end position="25"/>
    </location>
</feature>
<organism evidence="7 8">
    <name type="scientific">Thalassolituus pacificus</name>
    <dbReference type="NCBI Taxonomy" id="2975440"/>
    <lineage>
        <taxon>Bacteria</taxon>
        <taxon>Pseudomonadati</taxon>
        <taxon>Pseudomonadota</taxon>
        <taxon>Gammaproteobacteria</taxon>
        <taxon>Oceanospirillales</taxon>
        <taxon>Oceanospirillaceae</taxon>
        <taxon>Thalassolituus</taxon>
    </lineage>
</organism>
<dbReference type="Gene3D" id="1.20.1440.20">
    <property type="entry name" value="LemA-like domain"/>
    <property type="match status" value="1"/>
</dbReference>
<dbReference type="AlphaFoldDB" id="A0A9X2WIL6"/>
<keyword evidence="3 6" id="KW-0812">Transmembrane</keyword>
<dbReference type="PANTHER" id="PTHR34478">
    <property type="entry name" value="PROTEIN LEMA"/>
    <property type="match status" value="1"/>
</dbReference>
<comment type="similarity">
    <text evidence="2">Belongs to the LemA family.</text>
</comment>
<evidence type="ECO:0000256" key="4">
    <source>
        <dbReference type="ARBA" id="ARBA00022989"/>
    </source>
</evidence>
<dbReference type="InterPro" id="IPR007156">
    <property type="entry name" value="MamQ_LemA"/>
</dbReference>
<keyword evidence="8" id="KW-1185">Reference proteome</keyword>
<dbReference type="RefSeq" id="WP_260977931.1">
    <property type="nucleotide sequence ID" value="NZ_JAOANI010000032.1"/>
</dbReference>
<evidence type="ECO:0000256" key="3">
    <source>
        <dbReference type="ARBA" id="ARBA00022692"/>
    </source>
</evidence>
<dbReference type="Proteomes" id="UP001147830">
    <property type="component" value="Unassembled WGS sequence"/>
</dbReference>
<proteinExistence type="inferred from homology"/>
<dbReference type="PANTHER" id="PTHR34478:SF2">
    <property type="entry name" value="MEMBRANE PROTEIN"/>
    <property type="match status" value="1"/>
</dbReference>
<protein>
    <submittedName>
        <fullName evidence="7">LemA family protein</fullName>
    </submittedName>
</protein>
<evidence type="ECO:0000256" key="1">
    <source>
        <dbReference type="ARBA" id="ARBA00004167"/>
    </source>
</evidence>
<evidence type="ECO:0000256" key="2">
    <source>
        <dbReference type="ARBA" id="ARBA00008854"/>
    </source>
</evidence>
<evidence type="ECO:0000313" key="7">
    <source>
        <dbReference type="EMBL" id="MCT7361102.1"/>
    </source>
</evidence>
<gene>
    <name evidence="7" type="ORF">NYR02_18945</name>
</gene>